<evidence type="ECO:0000313" key="2">
    <source>
        <dbReference type="Proteomes" id="UP000092445"/>
    </source>
</evidence>
<accession>A0A1A9Z791</accession>
<dbReference type="Proteomes" id="UP000092445">
    <property type="component" value="Unassembled WGS sequence"/>
</dbReference>
<organism evidence="1 2">
    <name type="scientific">Glossina pallidipes</name>
    <name type="common">Tsetse fly</name>
    <dbReference type="NCBI Taxonomy" id="7398"/>
    <lineage>
        <taxon>Eukaryota</taxon>
        <taxon>Metazoa</taxon>
        <taxon>Ecdysozoa</taxon>
        <taxon>Arthropoda</taxon>
        <taxon>Hexapoda</taxon>
        <taxon>Insecta</taxon>
        <taxon>Pterygota</taxon>
        <taxon>Neoptera</taxon>
        <taxon>Endopterygota</taxon>
        <taxon>Diptera</taxon>
        <taxon>Brachycera</taxon>
        <taxon>Muscomorpha</taxon>
        <taxon>Hippoboscoidea</taxon>
        <taxon>Glossinidae</taxon>
        <taxon>Glossina</taxon>
    </lineage>
</organism>
<evidence type="ECO:0000313" key="1">
    <source>
        <dbReference type="EnsemblMetazoa" id="GPAI006042-PA"/>
    </source>
</evidence>
<protein>
    <submittedName>
        <fullName evidence="1">Uncharacterized protein</fullName>
    </submittedName>
</protein>
<name>A0A1A9Z791_GLOPL</name>
<keyword evidence="2" id="KW-1185">Reference proteome</keyword>
<dbReference type="InterPro" id="IPR015421">
    <property type="entry name" value="PyrdxlP-dep_Trfase_major"/>
</dbReference>
<dbReference type="EnsemblMetazoa" id="GPAI006042-RA">
    <property type="protein sequence ID" value="GPAI006042-PA"/>
    <property type="gene ID" value="GPAI006042"/>
</dbReference>
<dbReference type="VEuPathDB" id="VectorBase:GPAI006042"/>
<reference evidence="2" key="1">
    <citation type="submission" date="2014-03" db="EMBL/GenBank/DDBJ databases">
        <authorList>
            <person name="Aksoy S."/>
            <person name="Warren W."/>
            <person name="Wilson R.K."/>
        </authorList>
    </citation>
    <scope>NUCLEOTIDE SEQUENCE [LARGE SCALE GENOMIC DNA]</scope>
    <source>
        <strain evidence="2">IAEA</strain>
    </source>
</reference>
<sequence>MNIQLMPISDQKTYGSKDVRAYLCLEPVQSDGGQERGLRGGTASAPLGIGLGAAAELAEQAIRNGDPEQTYSGCLNQSFAYVEGEPLQDVLMLCHQ</sequence>
<proteinExistence type="predicted"/>
<reference evidence="1" key="2">
    <citation type="submission" date="2020-05" db="UniProtKB">
        <authorList>
            <consortium name="EnsemblMetazoa"/>
        </authorList>
    </citation>
    <scope>IDENTIFICATION</scope>
    <source>
        <strain evidence="1">IAEA</strain>
    </source>
</reference>
<dbReference type="STRING" id="7398.A0A1A9Z791"/>
<dbReference type="Gene3D" id="3.40.640.10">
    <property type="entry name" value="Type I PLP-dependent aspartate aminotransferase-like (Major domain)"/>
    <property type="match status" value="1"/>
</dbReference>
<dbReference type="AlphaFoldDB" id="A0A1A9Z791"/>